<accession>A0A2J6PXP9</accession>
<dbReference type="Proteomes" id="UP000235672">
    <property type="component" value="Unassembled WGS sequence"/>
</dbReference>
<dbReference type="AlphaFoldDB" id="A0A2J6PXP9"/>
<evidence type="ECO:0000313" key="1">
    <source>
        <dbReference type="EMBL" id="PMD18676.1"/>
    </source>
</evidence>
<dbReference type="STRING" id="1745343.A0A2J6PXP9"/>
<proteinExistence type="predicted"/>
<evidence type="ECO:0008006" key="3">
    <source>
        <dbReference type="Google" id="ProtNLM"/>
    </source>
</evidence>
<keyword evidence="2" id="KW-1185">Reference proteome</keyword>
<feature type="non-terminal residue" evidence="1">
    <location>
        <position position="1"/>
    </location>
</feature>
<feature type="non-terminal residue" evidence="1">
    <location>
        <position position="56"/>
    </location>
</feature>
<evidence type="ECO:0000313" key="2">
    <source>
        <dbReference type="Proteomes" id="UP000235672"/>
    </source>
</evidence>
<sequence length="56" mass="6324">QFCGVDVALIIRSRKSGQYFTYNSLDLGSWPPSKAQMLSYPLPVILLPHDLEVKCK</sequence>
<dbReference type="EMBL" id="KZ613493">
    <property type="protein sequence ID" value="PMD18676.1"/>
    <property type="molecule type" value="Genomic_DNA"/>
</dbReference>
<gene>
    <name evidence="1" type="ORF">NA56DRAFT_558154</name>
</gene>
<protein>
    <recommendedName>
        <fullName evidence="3">MADS-box domain-containing protein</fullName>
    </recommendedName>
</protein>
<organism evidence="1 2">
    <name type="scientific">Hyaloscypha hepaticicola</name>
    <dbReference type="NCBI Taxonomy" id="2082293"/>
    <lineage>
        <taxon>Eukaryota</taxon>
        <taxon>Fungi</taxon>
        <taxon>Dikarya</taxon>
        <taxon>Ascomycota</taxon>
        <taxon>Pezizomycotina</taxon>
        <taxon>Leotiomycetes</taxon>
        <taxon>Helotiales</taxon>
        <taxon>Hyaloscyphaceae</taxon>
        <taxon>Hyaloscypha</taxon>
    </lineage>
</organism>
<name>A0A2J6PXP9_9HELO</name>
<reference evidence="1 2" key="1">
    <citation type="submission" date="2016-05" db="EMBL/GenBank/DDBJ databases">
        <title>A degradative enzymes factory behind the ericoid mycorrhizal symbiosis.</title>
        <authorList>
            <consortium name="DOE Joint Genome Institute"/>
            <person name="Martino E."/>
            <person name="Morin E."/>
            <person name="Grelet G."/>
            <person name="Kuo A."/>
            <person name="Kohler A."/>
            <person name="Daghino S."/>
            <person name="Barry K."/>
            <person name="Choi C."/>
            <person name="Cichocki N."/>
            <person name="Clum A."/>
            <person name="Copeland A."/>
            <person name="Hainaut M."/>
            <person name="Haridas S."/>
            <person name="Labutti K."/>
            <person name="Lindquist E."/>
            <person name="Lipzen A."/>
            <person name="Khouja H.-R."/>
            <person name="Murat C."/>
            <person name="Ohm R."/>
            <person name="Olson A."/>
            <person name="Spatafora J."/>
            <person name="Veneault-Fourrey C."/>
            <person name="Henrissat B."/>
            <person name="Grigoriev I."/>
            <person name="Martin F."/>
            <person name="Perotto S."/>
        </authorList>
    </citation>
    <scope>NUCLEOTIDE SEQUENCE [LARGE SCALE GENOMIC DNA]</scope>
    <source>
        <strain evidence="1 2">UAMH 7357</strain>
    </source>
</reference>
<dbReference type="OrthoDB" id="1898716at2759"/>